<reference evidence="2 3" key="1">
    <citation type="submission" date="2012-01" db="EMBL/GenBank/DDBJ databases">
        <title>The Genome Sequence of Helcococcus kunzii ATCC 51366.</title>
        <authorList>
            <consortium name="The Broad Institute Genome Sequencing Platform"/>
            <person name="Earl A."/>
            <person name="Ward D."/>
            <person name="Feldgarden M."/>
            <person name="Gevers D."/>
            <person name="Huys G."/>
            <person name="Young S.K."/>
            <person name="Zeng Q."/>
            <person name="Gargeya S."/>
            <person name="Fitzgerald M."/>
            <person name="Haas B."/>
            <person name="Abouelleil A."/>
            <person name="Alvarado L."/>
            <person name="Arachchi H.M."/>
            <person name="Berlin A."/>
            <person name="Chapman S.B."/>
            <person name="Gearin G."/>
            <person name="Goldberg J."/>
            <person name="Griggs A."/>
            <person name="Gujja S."/>
            <person name="Hansen M."/>
            <person name="Heiman D."/>
            <person name="Howarth C."/>
            <person name="Larimer J."/>
            <person name="Lui A."/>
            <person name="MacDonald P.J.P."/>
            <person name="McCowen C."/>
            <person name="Montmayeur A."/>
            <person name="Murphy C."/>
            <person name="Neiman D."/>
            <person name="Pearson M."/>
            <person name="Priest M."/>
            <person name="Roberts A."/>
            <person name="Saif S."/>
            <person name="Shea T."/>
            <person name="Sisk P."/>
            <person name="Stolte C."/>
            <person name="Sykes S."/>
            <person name="Wortman J."/>
            <person name="Nusbaum C."/>
            <person name="Birren B."/>
        </authorList>
    </citation>
    <scope>NUCLEOTIDE SEQUENCE [LARGE SCALE GENOMIC DNA]</scope>
    <source>
        <strain evidence="2 3">ATCC 51366</strain>
    </source>
</reference>
<organism evidence="2 3">
    <name type="scientific">Helcococcus kunzii ATCC 51366</name>
    <dbReference type="NCBI Taxonomy" id="883114"/>
    <lineage>
        <taxon>Bacteria</taxon>
        <taxon>Bacillati</taxon>
        <taxon>Bacillota</taxon>
        <taxon>Tissierellia</taxon>
        <taxon>Tissierellales</taxon>
        <taxon>Peptoniphilaceae</taxon>
        <taxon>Helcococcus</taxon>
    </lineage>
</organism>
<gene>
    <name evidence="2" type="ORF">HMPREF9709_00280</name>
</gene>
<feature type="domain" description="YjeF N-terminal" evidence="1">
    <location>
        <begin position="9"/>
        <end position="213"/>
    </location>
</feature>
<dbReference type="OrthoDB" id="9806925at2"/>
<dbReference type="AlphaFoldDB" id="H3NLR9"/>
<dbReference type="PROSITE" id="PS51385">
    <property type="entry name" value="YJEF_N"/>
    <property type="match status" value="1"/>
</dbReference>
<dbReference type="SUPFAM" id="SSF64153">
    <property type="entry name" value="YjeF N-terminal domain-like"/>
    <property type="match status" value="1"/>
</dbReference>
<dbReference type="Pfam" id="PF03853">
    <property type="entry name" value="YjeF_N"/>
    <property type="match status" value="1"/>
</dbReference>
<dbReference type="NCBIfam" id="TIGR00197">
    <property type="entry name" value="yjeF_nterm"/>
    <property type="match status" value="1"/>
</dbReference>
<dbReference type="InterPro" id="IPR004443">
    <property type="entry name" value="YjeF_N_dom"/>
</dbReference>
<proteinExistence type="predicted"/>
<dbReference type="EMBL" id="AGEI01000010">
    <property type="protein sequence ID" value="EHR35726.1"/>
    <property type="molecule type" value="Genomic_DNA"/>
</dbReference>
<evidence type="ECO:0000259" key="1">
    <source>
        <dbReference type="PROSITE" id="PS51385"/>
    </source>
</evidence>
<comment type="caution">
    <text evidence="2">The sequence shown here is derived from an EMBL/GenBank/DDBJ whole genome shotgun (WGS) entry which is preliminary data.</text>
</comment>
<sequence length="219" mass="25178">MDIILRDDYAKLLKYNLEELKIPYDIIIENAAIKILKHIDLSIRETFAIISGITENGAIGLACARLLKSEKKYVEVYIVDNKDQATEQFKKQLELVKNLEIKISYLETLEELQNLSSDLNRVNTIIDAISGREFEANFKGTTEYIIDCINKSRIYAISVDLPTGMDFDTGKTHFLRVDSDLVVTFHKIKKGLIDNSRFDVVVEKIGLFERGRNVRHKTY</sequence>
<accession>H3NLR9</accession>
<dbReference type="RefSeq" id="WP_005397223.1">
    <property type="nucleotide sequence ID" value="NZ_JH601088.1"/>
</dbReference>
<dbReference type="eggNOG" id="COG0062">
    <property type="taxonomic scope" value="Bacteria"/>
</dbReference>
<dbReference type="Gene3D" id="3.40.50.10260">
    <property type="entry name" value="YjeF N-terminal domain"/>
    <property type="match status" value="1"/>
</dbReference>
<evidence type="ECO:0000313" key="3">
    <source>
        <dbReference type="Proteomes" id="UP000004191"/>
    </source>
</evidence>
<protein>
    <recommendedName>
        <fullName evidence="1">YjeF N-terminal domain-containing protein</fullName>
    </recommendedName>
</protein>
<dbReference type="Proteomes" id="UP000004191">
    <property type="component" value="Unassembled WGS sequence"/>
</dbReference>
<name>H3NLR9_9FIRM</name>
<keyword evidence="3" id="KW-1185">Reference proteome</keyword>
<dbReference type="GeneID" id="96998297"/>
<evidence type="ECO:0000313" key="2">
    <source>
        <dbReference type="EMBL" id="EHR35726.1"/>
    </source>
</evidence>
<dbReference type="STRING" id="883114.HMPREF9709_00280"/>
<dbReference type="HOGENOM" id="CLU_024853_0_1_9"/>
<dbReference type="InterPro" id="IPR036652">
    <property type="entry name" value="YjeF_N_dom_sf"/>
</dbReference>